<proteinExistence type="predicted"/>
<evidence type="ECO:0000313" key="2">
    <source>
        <dbReference type="EMBL" id="QBF34400.1"/>
    </source>
</evidence>
<dbReference type="PROSITE" id="PS51257">
    <property type="entry name" value="PROKAR_LIPOPROTEIN"/>
    <property type="match status" value="1"/>
</dbReference>
<gene>
    <name evidence="2" type="ORF">EG856_00410</name>
</gene>
<name>A0A4P6MNE3_9BACT</name>
<evidence type="ECO:0000313" key="3">
    <source>
        <dbReference type="Proteomes" id="UP000289326"/>
    </source>
</evidence>
<dbReference type="KEGG" id="mphi:EG856_00410"/>
<accession>A0A4P6MNE3</accession>
<organism evidence="2 3">
    <name type="scientific">Mycoplasmopsis phocirhinis</name>
    <dbReference type="NCBI Taxonomy" id="142650"/>
    <lineage>
        <taxon>Bacteria</taxon>
        <taxon>Bacillati</taxon>
        <taxon>Mycoplasmatota</taxon>
        <taxon>Mycoplasmoidales</taxon>
        <taxon>Metamycoplasmataceae</taxon>
        <taxon>Mycoplasmopsis</taxon>
    </lineage>
</organism>
<keyword evidence="1" id="KW-0732">Signal</keyword>
<feature type="chain" id="PRO_5020677726" description="Lipoprotein" evidence="1">
    <location>
        <begin position="21"/>
        <end position="190"/>
    </location>
</feature>
<sequence>MKKFLKYSAVFAGTILPVAAVVSCAPTRKQPLFPNEKLQQKNLTTTNQKIDPTKYGVATLASDIITRTLLFPAARGENGFNSEGVFRIGLHHRPTRGITGDWIAIATEVVGEHDNTLSNIENPVVKTAKATARTDVSEEHPTIRKLQWEFTGENALTKGKWYTFIFYKTDGTEKIVFSNHNINNSLDTFN</sequence>
<dbReference type="RefSeq" id="WP_130429178.1">
    <property type="nucleotide sequence ID" value="NZ_CP034841.1"/>
</dbReference>
<feature type="signal peptide" evidence="1">
    <location>
        <begin position="1"/>
        <end position="20"/>
    </location>
</feature>
<dbReference type="Proteomes" id="UP000289326">
    <property type="component" value="Chromosome"/>
</dbReference>
<evidence type="ECO:0008006" key="4">
    <source>
        <dbReference type="Google" id="ProtNLM"/>
    </source>
</evidence>
<reference evidence="2 3" key="1">
    <citation type="submission" date="2019-01" db="EMBL/GenBank/DDBJ databases">
        <title>Complete sequence and annotation of the Mycoplasma phocirhinis strain 852T genome.</title>
        <authorList>
            <person name="Frasca S.Jr."/>
            <person name="Kutish G.F."/>
            <person name="Castellanos Gell J."/>
            <person name="Michaels D.L."/>
            <person name="Brown D.R."/>
        </authorList>
    </citation>
    <scope>NUCLEOTIDE SEQUENCE [LARGE SCALE GENOMIC DNA]</scope>
    <source>
        <strain evidence="2 3">852</strain>
    </source>
</reference>
<dbReference type="EMBL" id="CP034841">
    <property type="protein sequence ID" value="QBF34400.1"/>
    <property type="molecule type" value="Genomic_DNA"/>
</dbReference>
<protein>
    <recommendedName>
        <fullName evidence="4">Lipoprotein</fullName>
    </recommendedName>
</protein>
<dbReference type="OrthoDB" id="398236at2"/>
<keyword evidence="3" id="KW-1185">Reference proteome</keyword>
<evidence type="ECO:0000256" key="1">
    <source>
        <dbReference type="SAM" id="SignalP"/>
    </source>
</evidence>
<dbReference type="AlphaFoldDB" id="A0A4P6MNE3"/>